<sequence length="89" mass="9403">MAAGASIARNFVDKVMGQVEKNAIEAAAIARVAEAARDVQAASIALETHFKQEGADAPTLHLARLAAAMSELQRARDEFDALLASKRSP</sequence>
<evidence type="ECO:0000313" key="2">
    <source>
        <dbReference type="Proteomes" id="UP000071859"/>
    </source>
</evidence>
<keyword evidence="2" id="KW-1185">Reference proteome</keyword>
<accession>A0A158CIR9</accession>
<reference evidence="1" key="1">
    <citation type="submission" date="2016-01" db="EMBL/GenBank/DDBJ databases">
        <authorList>
            <person name="Peeters C."/>
        </authorList>
    </citation>
    <scope>NUCLEOTIDE SEQUENCE</scope>
    <source>
        <strain evidence="1">LMG 29321</strain>
    </source>
</reference>
<protein>
    <submittedName>
        <fullName evidence="1">Uncharacterized protein</fullName>
    </submittedName>
</protein>
<dbReference type="AlphaFoldDB" id="A0A158CIR9"/>
<proteinExistence type="predicted"/>
<organism evidence="1 2">
    <name type="scientific">Caballeronia calidae</name>
    <dbReference type="NCBI Taxonomy" id="1777139"/>
    <lineage>
        <taxon>Bacteria</taxon>
        <taxon>Pseudomonadati</taxon>
        <taxon>Pseudomonadota</taxon>
        <taxon>Betaproteobacteria</taxon>
        <taxon>Burkholderiales</taxon>
        <taxon>Burkholderiaceae</taxon>
        <taxon>Caballeronia</taxon>
    </lineage>
</organism>
<evidence type="ECO:0000313" key="1">
    <source>
        <dbReference type="EMBL" id="SAK82172.1"/>
    </source>
</evidence>
<name>A0A158CIR9_9BURK</name>
<comment type="caution">
    <text evidence="1">The sequence shown here is derived from an EMBL/GenBank/DDBJ whole genome shotgun (WGS) entry which is preliminary data.</text>
</comment>
<dbReference type="Proteomes" id="UP000071859">
    <property type="component" value="Unassembled WGS sequence"/>
</dbReference>
<dbReference type="EMBL" id="FCOX02000020">
    <property type="protein sequence ID" value="SAK82172.1"/>
    <property type="molecule type" value="Genomic_DNA"/>
</dbReference>
<gene>
    <name evidence="1" type="ORF">AWB78_03994</name>
</gene>